<dbReference type="Proteomes" id="UP000321409">
    <property type="component" value="Unassembled WGS sequence"/>
</dbReference>
<protein>
    <submittedName>
        <fullName evidence="1">Uncharacterized protein</fullName>
    </submittedName>
</protein>
<evidence type="ECO:0000313" key="2">
    <source>
        <dbReference type="Proteomes" id="UP000321409"/>
    </source>
</evidence>
<keyword evidence="2" id="KW-1185">Reference proteome</keyword>
<accession>A0ABQ0XG30</accession>
<name>A0ABQ0XG30_9LACO</name>
<reference evidence="1 2" key="1">
    <citation type="submission" date="2019-07" db="EMBL/GenBank/DDBJ databases">
        <title>Whole genome shotgun sequence of Lactobacillus diolivorans NBRC 107869.</title>
        <authorList>
            <person name="Hosoyama A."/>
            <person name="Uohara A."/>
            <person name="Ohji S."/>
            <person name="Ichikawa N."/>
        </authorList>
    </citation>
    <scope>NUCLEOTIDE SEQUENCE [LARGE SCALE GENOMIC DNA]</scope>
    <source>
        <strain evidence="1 2">NBRC 107869</strain>
    </source>
</reference>
<dbReference type="EMBL" id="BKAB01000065">
    <property type="protein sequence ID" value="GEP25032.1"/>
    <property type="molecule type" value="Genomic_DNA"/>
</dbReference>
<comment type="caution">
    <text evidence="1">The sequence shown here is derived from an EMBL/GenBank/DDBJ whole genome shotgun (WGS) entry which is preliminary data.</text>
</comment>
<gene>
    <name evidence="1" type="ORF">LDI01_26250</name>
</gene>
<organism evidence="1 2">
    <name type="scientific">Lentilactobacillus diolivorans</name>
    <dbReference type="NCBI Taxonomy" id="179838"/>
    <lineage>
        <taxon>Bacteria</taxon>
        <taxon>Bacillati</taxon>
        <taxon>Bacillota</taxon>
        <taxon>Bacilli</taxon>
        <taxon>Lactobacillales</taxon>
        <taxon>Lactobacillaceae</taxon>
        <taxon>Lentilactobacillus</taxon>
    </lineage>
</organism>
<evidence type="ECO:0000313" key="1">
    <source>
        <dbReference type="EMBL" id="GEP25032.1"/>
    </source>
</evidence>
<proteinExistence type="predicted"/>
<sequence>MFGNNRVYTNRDWARGLLSQSFFDQLNACKYLRAFKNTAILLALNKESRHDQNESKKIFDESWGYLSNNCFNFIWLFNFYNILYRVSSNA</sequence>